<dbReference type="InterPro" id="IPR017466">
    <property type="entry name" value="XrtA-assoc_ATPase-like"/>
</dbReference>
<name>A0AAD1D7U7_SPHMI</name>
<dbReference type="NCBIfam" id="TIGR03015">
    <property type="entry name" value="pepcterm_ATPase"/>
    <property type="match status" value="1"/>
</dbReference>
<dbReference type="SMART" id="SM00382">
    <property type="entry name" value="AAA"/>
    <property type="match status" value="1"/>
</dbReference>
<dbReference type="Pfam" id="PF13401">
    <property type="entry name" value="AAA_22"/>
    <property type="match status" value="1"/>
</dbReference>
<sequence>MYTEFYNLNGRPFQLTPDPRFYVDTQTHRKAMAYLTYGLGQGEGFIIITGDVGAGKTTLVGRLLQTIDRSKLVVANIVTSLVDADNLLKMIATGLGINAENLDVATLLTRIENFLRVQHQQGRRVLLIVDEAQNLPIGSLEQLRMLSNFSAGAQPLSQTILLGQPEFREKLANSSELEQLRQRVIASHHLEPMRRDEIPAYVENRLALCGWAGDPAFTEDAYDALFDYSGGVPRKLNNLCARVLLFGALEEKHEIDESIVREVTDDLQRDNAPRDREKVIQPNSGSLAAVPGTQAGYTVQPVAGIGGGAAAALDDRLLARIDRLEHYASENDRNLRQVLRILSDLVEQNEVERGPYGVSRSA</sequence>
<keyword evidence="5" id="KW-1185">Reference proteome</keyword>
<dbReference type="PANTHER" id="PTHR35894">
    <property type="entry name" value="GENERAL SECRETION PATHWAY PROTEIN A-RELATED"/>
    <property type="match status" value="1"/>
</dbReference>
<dbReference type="PANTHER" id="PTHR35894:SF1">
    <property type="entry name" value="PHOSPHORIBULOKINASE _ URIDINE KINASE FAMILY"/>
    <property type="match status" value="1"/>
</dbReference>
<accession>A0AAD1D7U7</accession>
<dbReference type="Proteomes" id="UP000275727">
    <property type="component" value="Chromosome"/>
</dbReference>
<dbReference type="Gene3D" id="3.40.50.300">
    <property type="entry name" value="P-loop containing nucleotide triphosphate hydrolases"/>
    <property type="match status" value="1"/>
</dbReference>
<proteinExistence type="predicted"/>
<evidence type="ECO:0000259" key="1">
    <source>
        <dbReference type="SMART" id="SM00382"/>
    </source>
</evidence>
<dbReference type="InterPro" id="IPR003593">
    <property type="entry name" value="AAA+_ATPase"/>
</dbReference>
<dbReference type="EMBL" id="RBWX01000007">
    <property type="protein sequence ID" value="RKS92094.1"/>
    <property type="molecule type" value="Genomic_DNA"/>
</dbReference>
<evidence type="ECO:0000313" key="4">
    <source>
        <dbReference type="Proteomes" id="UP000275727"/>
    </source>
</evidence>
<reference evidence="2 4" key="1">
    <citation type="submission" date="2018-06" db="EMBL/GenBank/DDBJ databases">
        <title>Complete Genome Sequence of the Microcystin-Degrading Bacterium Sphingosinicella microcystinivorans Strain B-9.</title>
        <authorList>
            <person name="Jin H."/>
            <person name="Nishizawa T."/>
            <person name="Guo Y."/>
            <person name="Nishizawa A."/>
            <person name="Park H."/>
            <person name="Kato H."/>
            <person name="Tsuji K."/>
            <person name="Harada K."/>
        </authorList>
    </citation>
    <scope>NUCLEOTIDE SEQUENCE [LARGE SCALE GENOMIC DNA]</scope>
    <source>
        <strain evidence="2 4">B9</strain>
    </source>
</reference>
<reference evidence="3 5" key="2">
    <citation type="submission" date="2018-10" db="EMBL/GenBank/DDBJ databases">
        <title>Genomic Encyclopedia of Type Strains, Phase IV (KMG-IV): sequencing the most valuable type-strain genomes for metagenomic binning, comparative biology and taxonomic classification.</title>
        <authorList>
            <person name="Goeker M."/>
        </authorList>
    </citation>
    <scope>NUCLEOTIDE SEQUENCE [LARGE SCALE GENOMIC DNA]</scope>
    <source>
        <strain evidence="3 5">DSM 19791</strain>
    </source>
</reference>
<evidence type="ECO:0000313" key="3">
    <source>
        <dbReference type="EMBL" id="RKS92094.1"/>
    </source>
</evidence>
<dbReference type="EMBL" id="AP018711">
    <property type="protein sequence ID" value="BBE35115.1"/>
    <property type="molecule type" value="Genomic_DNA"/>
</dbReference>
<evidence type="ECO:0000313" key="2">
    <source>
        <dbReference type="EMBL" id="BBE35115.1"/>
    </source>
</evidence>
<dbReference type="InterPro" id="IPR049945">
    <property type="entry name" value="AAA_22"/>
</dbReference>
<dbReference type="KEGG" id="smic:SmB9_27730"/>
<feature type="domain" description="AAA+ ATPase" evidence="1">
    <location>
        <begin position="42"/>
        <end position="213"/>
    </location>
</feature>
<dbReference type="SUPFAM" id="SSF52540">
    <property type="entry name" value="P-loop containing nucleoside triphosphate hydrolases"/>
    <property type="match status" value="1"/>
</dbReference>
<organism evidence="2 4">
    <name type="scientific">Sphingosinicella microcystinivorans</name>
    <dbReference type="NCBI Taxonomy" id="335406"/>
    <lineage>
        <taxon>Bacteria</taxon>
        <taxon>Pseudomonadati</taxon>
        <taxon>Pseudomonadota</taxon>
        <taxon>Alphaproteobacteria</taxon>
        <taxon>Sphingomonadales</taxon>
        <taxon>Sphingosinicellaceae</taxon>
        <taxon>Sphingosinicella</taxon>
    </lineage>
</organism>
<dbReference type="InterPro" id="IPR052026">
    <property type="entry name" value="ExeA_AAA_ATPase_DNA-bind"/>
</dbReference>
<protein>
    <submittedName>
        <fullName evidence="3">Secretion ATPase (PEP-CTERM system associated)</fullName>
    </submittedName>
</protein>
<dbReference type="RefSeq" id="WP_121049100.1">
    <property type="nucleotide sequence ID" value="NZ_AP018711.1"/>
</dbReference>
<dbReference type="Proteomes" id="UP000276029">
    <property type="component" value="Unassembled WGS sequence"/>
</dbReference>
<dbReference type="GO" id="GO:0016887">
    <property type="term" value="F:ATP hydrolysis activity"/>
    <property type="evidence" value="ECO:0007669"/>
    <property type="project" value="InterPro"/>
</dbReference>
<gene>
    <name evidence="3" type="ORF">DFR51_1670</name>
    <name evidence="2" type="ORF">SmB9_27730</name>
</gene>
<dbReference type="AlphaFoldDB" id="A0AAD1D7U7"/>
<evidence type="ECO:0000313" key="5">
    <source>
        <dbReference type="Proteomes" id="UP000276029"/>
    </source>
</evidence>
<dbReference type="InterPro" id="IPR027417">
    <property type="entry name" value="P-loop_NTPase"/>
</dbReference>